<evidence type="ECO:0000313" key="2">
    <source>
        <dbReference type="Proteomes" id="UP000187209"/>
    </source>
</evidence>
<keyword evidence="2" id="KW-1185">Reference proteome</keyword>
<sequence>MGLDFKIVRNKEMLKALEISEETRGKSLLLIKSAVELESQWRDAKRQLDEINAEICKHNDKIKNIVKSKGKIRQEEKSVSQELGLKQKRAKSQEEGSCEEFFNVWEQIGNFLDMSYYEGSDKREDFPECAKIMSTGFIIGDKILRKQEMISWTCRLFAEQGWDILQVPGFFQAKYARKVYTQSSFAQVQGKKAKLLIKSPLQALYLQNYKSIIVLPYRTLGFGVCFSNSLIQKEKFSLLHLITPSDYKSSLNSLIILCQNYLNSLNISTKTYTKPPRQLKPALSFQLTFLTTTFPPIKILSIKSSTDYLTRKCLTKSLQGHFFPYAISASFCSFDILSEL</sequence>
<dbReference type="InterPro" id="IPR042103">
    <property type="entry name" value="SerRS_1_N_sf"/>
</dbReference>
<reference evidence="1 2" key="1">
    <citation type="submission" date="2016-11" db="EMBL/GenBank/DDBJ databases">
        <title>The macronuclear genome of Stentor coeruleus: a giant cell with tiny introns.</title>
        <authorList>
            <person name="Slabodnick M."/>
            <person name="Ruby J.G."/>
            <person name="Reiff S.B."/>
            <person name="Swart E.C."/>
            <person name="Gosai S."/>
            <person name="Prabakaran S."/>
            <person name="Witkowska E."/>
            <person name="Larue G.E."/>
            <person name="Fisher S."/>
            <person name="Freeman R.M."/>
            <person name="Gunawardena J."/>
            <person name="Chu W."/>
            <person name="Stover N.A."/>
            <person name="Gregory B.D."/>
            <person name="Nowacki M."/>
            <person name="Derisi J."/>
            <person name="Roy S.W."/>
            <person name="Marshall W.F."/>
            <person name="Sood P."/>
        </authorList>
    </citation>
    <scope>NUCLEOTIDE SEQUENCE [LARGE SCALE GENOMIC DNA]</scope>
    <source>
        <strain evidence="1">WM001</strain>
    </source>
</reference>
<dbReference type="Gene3D" id="1.10.287.40">
    <property type="entry name" value="Serine-tRNA synthetase, tRNA binding domain"/>
    <property type="match status" value="1"/>
</dbReference>
<organism evidence="1 2">
    <name type="scientific">Stentor coeruleus</name>
    <dbReference type="NCBI Taxonomy" id="5963"/>
    <lineage>
        <taxon>Eukaryota</taxon>
        <taxon>Sar</taxon>
        <taxon>Alveolata</taxon>
        <taxon>Ciliophora</taxon>
        <taxon>Postciliodesmatophora</taxon>
        <taxon>Heterotrichea</taxon>
        <taxon>Heterotrichida</taxon>
        <taxon>Stentoridae</taxon>
        <taxon>Stentor</taxon>
    </lineage>
</organism>
<name>A0A1R2AWB4_9CILI</name>
<gene>
    <name evidence="1" type="ORF">SteCoe_33731</name>
</gene>
<evidence type="ECO:0000313" key="1">
    <source>
        <dbReference type="EMBL" id="OMJ68735.1"/>
    </source>
</evidence>
<accession>A0A1R2AWB4</accession>
<dbReference type="GO" id="GO:0000166">
    <property type="term" value="F:nucleotide binding"/>
    <property type="evidence" value="ECO:0007669"/>
    <property type="project" value="InterPro"/>
</dbReference>
<dbReference type="InterPro" id="IPR010978">
    <property type="entry name" value="tRNA-bd_arm"/>
</dbReference>
<protein>
    <submittedName>
        <fullName evidence="1">Uncharacterized protein</fullName>
    </submittedName>
</protein>
<dbReference type="Proteomes" id="UP000187209">
    <property type="component" value="Unassembled WGS sequence"/>
</dbReference>
<dbReference type="SUPFAM" id="SSF46589">
    <property type="entry name" value="tRNA-binding arm"/>
    <property type="match status" value="1"/>
</dbReference>
<comment type="caution">
    <text evidence="1">The sequence shown here is derived from an EMBL/GenBank/DDBJ whole genome shotgun (WGS) entry which is preliminary data.</text>
</comment>
<dbReference type="EMBL" id="MPUH01001288">
    <property type="protein sequence ID" value="OMJ68735.1"/>
    <property type="molecule type" value="Genomic_DNA"/>
</dbReference>
<dbReference type="AlphaFoldDB" id="A0A1R2AWB4"/>
<proteinExistence type="predicted"/>